<protein>
    <submittedName>
        <fullName evidence="7 10">ABC transporter permease</fullName>
    </submittedName>
</protein>
<keyword evidence="5 6" id="KW-0472">Membrane</keyword>
<feature type="transmembrane region" description="Helical" evidence="6">
    <location>
        <begin position="131"/>
        <end position="155"/>
    </location>
</feature>
<evidence type="ECO:0000313" key="11">
    <source>
        <dbReference type="EMBL" id="RGJ25572.1"/>
    </source>
</evidence>
<evidence type="ECO:0000313" key="23">
    <source>
        <dbReference type="Proteomes" id="UP000554488"/>
    </source>
</evidence>
<name>A0A173XMK9_9FIRM</name>
<reference evidence="10 23" key="3">
    <citation type="submission" date="2020-04" db="EMBL/GenBank/DDBJ databases">
        <authorList>
            <person name="Pieper L."/>
        </authorList>
    </citation>
    <scope>NUCLEOTIDE SEQUENCE [LARGE SCALE GENOMIC DNA]</scope>
    <source>
        <strain evidence="10 23">F22</strain>
    </source>
</reference>
<dbReference type="Proteomes" id="UP000260655">
    <property type="component" value="Unassembled WGS sequence"/>
</dbReference>
<dbReference type="Proteomes" id="UP000095362">
    <property type="component" value="Unassembled WGS sequence"/>
</dbReference>
<evidence type="ECO:0000313" key="14">
    <source>
        <dbReference type="EMBL" id="RHF86015.1"/>
    </source>
</evidence>
<evidence type="ECO:0000313" key="17">
    <source>
        <dbReference type="Proteomes" id="UP000095727"/>
    </source>
</evidence>
<evidence type="ECO:0000256" key="6">
    <source>
        <dbReference type="SAM" id="Phobius"/>
    </source>
</evidence>
<evidence type="ECO:0000313" key="13">
    <source>
        <dbReference type="EMBL" id="RGU47123.1"/>
    </source>
</evidence>
<gene>
    <name evidence="9" type="ORF">comes_07630</name>
    <name evidence="15" type="ORF">DW252_01110</name>
    <name evidence="14" type="ORF">DW656_01740</name>
    <name evidence="13" type="ORF">DWW65_01655</name>
    <name evidence="12" type="ORF">DWX03_09035</name>
    <name evidence="11" type="ORF">DXD67_03340</name>
    <name evidence="8" type="ORF">ERS852481_01011</name>
    <name evidence="7" type="ORF">ERS852574_03058</name>
    <name evidence="10" type="ORF">HUU93_12225</name>
</gene>
<proteinExistence type="predicted"/>
<organism evidence="10 23">
    <name type="scientific">Coprococcus comes</name>
    <dbReference type="NCBI Taxonomy" id="410072"/>
    <lineage>
        <taxon>Bacteria</taxon>
        <taxon>Bacillati</taxon>
        <taxon>Bacillota</taxon>
        <taxon>Clostridia</taxon>
        <taxon>Lachnospirales</taxon>
        <taxon>Lachnospiraceae</taxon>
        <taxon>Coprococcus</taxon>
    </lineage>
</organism>
<dbReference type="EMBL" id="QRXJ01000011">
    <property type="protein sequence ID" value="RGT89407.1"/>
    <property type="molecule type" value="Genomic_DNA"/>
</dbReference>
<dbReference type="Proteomes" id="UP000095727">
    <property type="component" value="Unassembled WGS sequence"/>
</dbReference>
<dbReference type="GO" id="GO:0022857">
    <property type="term" value="F:transmembrane transporter activity"/>
    <property type="evidence" value="ECO:0007669"/>
    <property type="project" value="InterPro"/>
</dbReference>
<dbReference type="EMBL" id="QRIM01000001">
    <property type="protein sequence ID" value="RHG63012.1"/>
    <property type="molecule type" value="Genomic_DNA"/>
</dbReference>
<dbReference type="Proteomes" id="UP000283360">
    <property type="component" value="Unassembled WGS sequence"/>
</dbReference>
<evidence type="ECO:0000313" key="19">
    <source>
        <dbReference type="Proteomes" id="UP000283360"/>
    </source>
</evidence>
<dbReference type="EMBL" id="JABWDC010000053">
    <property type="protein sequence ID" value="NUN87348.1"/>
    <property type="molecule type" value="Genomic_DNA"/>
</dbReference>
<evidence type="ECO:0000256" key="1">
    <source>
        <dbReference type="ARBA" id="ARBA00004651"/>
    </source>
</evidence>
<keyword evidence="3 6" id="KW-0812">Transmembrane</keyword>
<evidence type="ECO:0000313" key="15">
    <source>
        <dbReference type="EMBL" id="RHG63012.1"/>
    </source>
</evidence>
<dbReference type="RefSeq" id="WP_055158458.1">
    <property type="nucleotide sequence ID" value="NZ_BSCI01000004.1"/>
</dbReference>
<evidence type="ECO:0000313" key="8">
    <source>
        <dbReference type="EMBL" id="CUN90434.1"/>
    </source>
</evidence>
<dbReference type="PANTHER" id="PTHR32196">
    <property type="entry name" value="ABC TRANSPORTER PERMEASE PROTEIN YPHD-RELATED-RELATED"/>
    <property type="match status" value="1"/>
</dbReference>
<evidence type="ECO:0000256" key="5">
    <source>
        <dbReference type="ARBA" id="ARBA00023136"/>
    </source>
</evidence>
<feature type="transmembrane region" description="Helical" evidence="6">
    <location>
        <begin position="265"/>
        <end position="283"/>
    </location>
</feature>
<comment type="subcellular location">
    <subcellularLocation>
        <location evidence="1">Cell membrane</location>
        <topology evidence="1">Multi-pass membrane protein</topology>
    </subcellularLocation>
</comment>
<dbReference type="Proteomes" id="UP000554488">
    <property type="component" value="Unassembled WGS sequence"/>
</dbReference>
<accession>A0A173XMK9</accession>
<reference evidence="9" key="6">
    <citation type="submission" date="2022-11" db="EMBL/GenBank/DDBJ databases">
        <title>Draft genome sequence of Coprococcus comes strain 31264.</title>
        <authorList>
            <person name="Hisatomi A."/>
            <person name="Ohkuma M."/>
            <person name="Sakamoto M."/>
        </authorList>
    </citation>
    <scope>NUCLEOTIDE SEQUENCE</scope>
    <source>
        <strain evidence="9">JCM 31264</strain>
    </source>
</reference>
<dbReference type="InterPro" id="IPR001851">
    <property type="entry name" value="ABC_transp_permease"/>
</dbReference>
<feature type="transmembrane region" description="Helical" evidence="6">
    <location>
        <begin position="240"/>
        <end position="259"/>
    </location>
</feature>
<dbReference type="OrthoDB" id="9778389at2"/>
<dbReference type="EMBL" id="CYXR01000032">
    <property type="protein sequence ID" value="CUN15645.1"/>
    <property type="molecule type" value="Genomic_DNA"/>
</dbReference>
<evidence type="ECO:0000313" key="7">
    <source>
        <dbReference type="EMBL" id="CUN15645.1"/>
    </source>
</evidence>
<dbReference type="AlphaFoldDB" id="A0A173XMK9"/>
<feature type="transmembrane region" description="Helical" evidence="6">
    <location>
        <begin position="12"/>
        <end position="28"/>
    </location>
</feature>
<dbReference type="STRING" id="410072.ERS852525_01059"/>
<evidence type="ECO:0000256" key="3">
    <source>
        <dbReference type="ARBA" id="ARBA00022692"/>
    </source>
</evidence>
<reference evidence="10 23" key="4">
    <citation type="submission" date="2020-07" db="EMBL/GenBank/DDBJ databases">
        <title>Bacterial metabolism rescues the inhibition of intestinal drug absorption by food and drug additives.</title>
        <authorList>
            <person name="Zou L."/>
            <person name="Spanogiannopoulos P."/>
            <person name="Chien H.-C."/>
            <person name="Pieper L.M."/>
            <person name="Cai W."/>
            <person name="Khuri N."/>
            <person name="Pottel J."/>
            <person name="Vora B."/>
            <person name="Ni Z."/>
            <person name="Tsakalozou E."/>
            <person name="Zhang W."/>
            <person name="Shoichet B.K."/>
            <person name="Giacomini K.M."/>
            <person name="Turnbaugh P.J."/>
        </authorList>
    </citation>
    <scope>NUCLEOTIDE SEQUENCE [LARGE SCALE GENOMIC DNA]</scope>
    <source>
        <strain evidence="10 23">F22</strain>
    </source>
</reference>
<feature type="transmembrane region" description="Helical" evidence="6">
    <location>
        <begin position="86"/>
        <end position="111"/>
    </location>
</feature>
<feature type="transmembrane region" description="Helical" evidence="6">
    <location>
        <begin position="208"/>
        <end position="228"/>
    </location>
</feature>
<reference evidence="9" key="5">
    <citation type="submission" date="2022-09" db="EMBL/GenBank/DDBJ databases">
        <title>Draft genome sequence of Coprococcus comes strain 31264.</title>
        <authorList>
            <person name="Atsushi H."/>
            <person name="Moriya O."/>
            <person name="Mitsuo S."/>
        </authorList>
    </citation>
    <scope>NUCLEOTIDE SEQUENCE</scope>
    <source>
        <strain evidence="9">JCM 31264</strain>
    </source>
</reference>
<evidence type="ECO:0000256" key="4">
    <source>
        <dbReference type="ARBA" id="ARBA00022989"/>
    </source>
</evidence>
<evidence type="ECO:0000313" key="10">
    <source>
        <dbReference type="EMBL" id="NUN87348.1"/>
    </source>
</evidence>
<evidence type="ECO:0000313" key="21">
    <source>
        <dbReference type="Proteomes" id="UP000285693"/>
    </source>
</evidence>
<dbReference type="EMBL" id="CYZK01000005">
    <property type="protein sequence ID" value="CUN90434.1"/>
    <property type="molecule type" value="Genomic_DNA"/>
</dbReference>
<dbReference type="PANTHER" id="PTHR32196:SF69">
    <property type="entry name" value="BRANCHED-CHAIN AMINO ACID TRANSPORT SYSTEM, PERMEASE PROTEIN"/>
    <property type="match status" value="1"/>
</dbReference>
<dbReference type="GO" id="GO:0005886">
    <property type="term" value="C:plasma membrane"/>
    <property type="evidence" value="ECO:0007669"/>
    <property type="project" value="UniProtKB-SubCell"/>
</dbReference>
<dbReference type="EMBL" id="BSCI01000004">
    <property type="protein sequence ID" value="GLG86218.1"/>
    <property type="molecule type" value="Genomic_DNA"/>
</dbReference>
<feature type="transmembrane region" description="Helical" evidence="6">
    <location>
        <begin position="185"/>
        <end position="202"/>
    </location>
</feature>
<evidence type="ECO:0000313" key="12">
    <source>
        <dbReference type="EMBL" id="RGT89407.1"/>
    </source>
</evidence>
<keyword evidence="2" id="KW-1003">Cell membrane</keyword>
<dbReference type="EMBL" id="QRXY01000002">
    <property type="protein sequence ID" value="RGU47123.1"/>
    <property type="molecule type" value="Genomic_DNA"/>
</dbReference>
<sequence>MSFAVSILEQGLIYGILALGIYITYKILDFPDLTVDGSFPLGAAVTALMITKGANPYLTLPAAFAAGVAAGICTGLIHVKCKVRDLLSGIIMMTALWTINLRVAGTANVPLFSQKTIFKNDTLDKLLPSGFSAYSTLLIILIIALIVKIILDLYLNTKSGYLLRAVGDNDKLVTAMAKDEGNVKILGLAIANGLCSLAGCIFCQEERVFEISSGTGAMVIGLASVIIGTSIFKKISFVKTTTAVLIGSIIYKACVAIALKNFEPQDMKLITAVLFLVILVLSMERKKKVKKNAGA</sequence>
<evidence type="ECO:0000313" key="22">
    <source>
        <dbReference type="Proteomes" id="UP000286595"/>
    </source>
</evidence>
<dbReference type="Proteomes" id="UP000285693">
    <property type="component" value="Unassembled WGS sequence"/>
</dbReference>
<evidence type="ECO:0000313" key="9">
    <source>
        <dbReference type="EMBL" id="GLG86218.1"/>
    </source>
</evidence>
<dbReference type="Pfam" id="PF02653">
    <property type="entry name" value="BPD_transp_2"/>
    <property type="match status" value="1"/>
</dbReference>
<evidence type="ECO:0000313" key="20">
    <source>
        <dbReference type="Proteomes" id="UP000284579"/>
    </source>
</evidence>
<evidence type="ECO:0000256" key="2">
    <source>
        <dbReference type="ARBA" id="ARBA00022475"/>
    </source>
</evidence>
<dbReference type="Proteomes" id="UP001145109">
    <property type="component" value="Unassembled WGS sequence"/>
</dbReference>
<keyword evidence="4 6" id="KW-1133">Transmembrane helix</keyword>
<dbReference type="CDD" id="cd06574">
    <property type="entry name" value="TM_PBP1_branched-chain-AA_like"/>
    <property type="match status" value="1"/>
</dbReference>
<dbReference type="Proteomes" id="UP000284579">
    <property type="component" value="Unassembled WGS sequence"/>
</dbReference>
<feature type="transmembrane region" description="Helical" evidence="6">
    <location>
        <begin position="58"/>
        <end position="79"/>
    </location>
</feature>
<reference evidence="18 19" key="2">
    <citation type="submission" date="2018-08" db="EMBL/GenBank/DDBJ databases">
        <title>A genome reference for cultivated species of the human gut microbiota.</title>
        <authorList>
            <person name="Zou Y."/>
            <person name="Xue W."/>
            <person name="Luo G."/>
        </authorList>
    </citation>
    <scope>NUCLEOTIDE SEQUENCE [LARGE SCALE GENOMIC DNA]</scope>
    <source>
        <strain evidence="13 21">AF16-31</strain>
        <strain evidence="12 19">AF18-12LB</strain>
        <strain evidence="15 22">AM22-12LB</strain>
        <strain evidence="14 20">AM23-3</strain>
        <strain evidence="11 18">TM07-19</strain>
    </source>
</reference>
<dbReference type="EMBL" id="QSOV01000002">
    <property type="protein sequence ID" value="RGJ25572.1"/>
    <property type="molecule type" value="Genomic_DNA"/>
</dbReference>
<keyword evidence="19" id="KW-1185">Reference proteome</keyword>
<dbReference type="PaxDb" id="410072-ERS852525_01059"/>
<evidence type="ECO:0000313" key="18">
    <source>
        <dbReference type="Proteomes" id="UP000260655"/>
    </source>
</evidence>
<reference evidence="16 17" key="1">
    <citation type="submission" date="2015-09" db="EMBL/GenBank/DDBJ databases">
        <authorList>
            <consortium name="Pathogen Informatics"/>
        </authorList>
    </citation>
    <scope>NUCLEOTIDE SEQUENCE [LARGE SCALE GENOMIC DNA]</scope>
    <source>
        <strain evidence="8 16">2789STDY5834866</strain>
        <strain evidence="7 17">2789STDY5834962</strain>
    </source>
</reference>
<evidence type="ECO:0000313" key="16">
    <source>
        <dbReference type="Proteomes" id="UP000095362"/>
    </source>
</evidence>
<dbReference type="EMBL" id="QRHO01000001">
    <property type="protein sequence ID" value="RHF86015.1"/>
    <property type="molecule type" value="Genomic_DNA"/>
</dbReference>
<dbReference type="Proteomes" id="UP000286595">
    <property type="component" value="Unassembled WGS sequence"/>
</dbReference>